<protein>
    <submittedName>
        <fullName evidence="1">Uncharacterized protein</fullName>
    </submittedName>
</protein>
<evidence type="ECO:0000313" key="1">
    <source>
        <dbReference type="EMBL" id="GAJ21609.1"/>
    </source>
</evidence>
<reference evidence="1" key="1">
    <citation type="journal article" date="2014" name="Front. Microbiol.">
        <title>High frequency of phylogenetically diverse reductive dehalogenase-homologous genes in deep subseafloor sedimentary metagenomes.</title>
        <authorList>
            <person name="Kawai M."/>
            <person name="Futagami T."/>
            <person name="Toyoda A."/>
            <person name="Takaki Y."/>
            <person name="Nishi S."/>
            <person name="Hori S."/>
            <person name="Arai W."/>
            <person name="Tsubouchi T."/>
            <person name="Morono Y."/>
            <person name="Uchiyama I."/>
            <person name="Ito T."/>
            <person name="Fujiyama A."/>
            <person name="Inagaki F."/>
            <person name="Takami H."/>
        </authorList>
    </citation>
    <scope>NUCLEOTIDE SEQUENCE</scope>
    <source>
        <strain evidence="1">Expedition CK06-06</strain>
    </source>
</reference>
<dbReference type="EMBL" id="BARW01036938">
    <property type="protein sequence ID" value="GAJ21609.1"/>
    <property type="molecule type" value="Genomic_DNA"/>
</dbReference>
<comment type="caution">
    <text evidence="1">The sequence shown here is derived from an EMBL/GenBank/DDBJ whole genome shotgun (WGS) entry which is preliminary data.</text>
</comment>
<gene>
    <name evidence="1" type="ORF">S12H4_57184</name>
</gene>
<organism evidence="1">
    <name type="scientific">marine sediment metagenome</name>
    <dbReference type="NCBI Taxonomy" id="412755"/>
    <lineage>
        <taxon>unclassified sequences</taxon>
        <taxon>metagenomes</taxon>
        <taxon>ecological metagenomes</taxon>
    </lineage>
</organism>
<proteinExistence type="predicted"/>
<dbReference type="AlphaFoldDB" id="X1UVW3"/>
<sequence>RGIIQAKLNDSFEVIDLEDKGLCLYTYVSENADRYESVLGNAFALPIIVCNLSNLPAAIKLIGENANCVIDRTRLLVNANPQLIPREVLFNLKVVGL</sequence>
<name>X1UVW3_9ZZZZ</name>
<accession>X1UVW3</accession>
<feature type="non-terminal residue" evidence="1">
    <location>
        <position position="1"/>
    </location>
</feature>